<feature type="coiled-coil region" evidence="1">
    <location>
        <begin position="192"/>
        <end position="261"/>
    </location>
</feature>
<comment type="caution">
    <text evidence="3">The sequence shown here is derived from an EMBL/GenBank/DDBJ whole genome shotgun (WGS) entry which is preliminary data.</text>
</comment>
<reference evidence="3" key="1">
    <citation type="submission" date="2020-11" db="EMBL/GenBank/DDBJ databases">
        <title>Chlorella ohadii genome sequencing and assembly.</title>
        <authorList>
            <person name="Murik O."/>
            <person name="Treves H."/>
            <person name="Kedem I."/>
            <person name="Shotland Y."/>
            <person name="Kaplan A."/>
        </authorList>
    </citation>
    <scope>NUCLEOTIDE SEQUENCE</scope>
    <source>
        <strain evidence="3">1</strain>
    </source>
</reference>
<dbReference type="EMBL" id="JADXDR010000142">
    <property type="protein sequence ID" value="KAI7837826.1"/>
    <property type="molecule type" value="Genomic_DNA"/>
</dbReference>
<dbReference type="Proteomes" id="UP001205105">
    <property type="component" value="Unassembled WGS sequence"/>
</dbReference>
<evidence type="ECO:0000256" key="1">
    <source>
        <dbReference type="SAM" id="Coils"/>
    </source>
</evidence>
<keyword evidence="1" id="KW-0175">Coiled coil</keyword>
<accession>A0AAD5DKF3</accession>
<protein>
    <submittedName>
        <fullName evidence="3">Uncharacterized protein</fullName>
    </submittedName>
</protein>
<proteinExistence type="predicted"/>
<keyword evidence="4" id="KW-1185">Reference proteome</keyword>
<dbReference type="AlphaFoldDB" id="A0AAD5DKF3"/>
<evidence type="ECO:0000313" key="4">
    <source>
        <dbReference type="Proteomes" id="UP001205105"/>
    </source>
</evidence>
<sequence length="297" mass="33160">MSKKRRAQLVYAPPPPKRKKGEGSYWTVKGSIKRSVDYEFAAAAGAKSKYRGIWCFENPWAPSWAVPVETPQGVKPPPGDVVAGAPPGFEDREPYFIFRSIRSEVEAALLRDIATLWVMVHEKGCTSAKLQGVKWNLPCMELWKEESGALKPLQRAMPPEQAKVRTTIRRLTRELLLDLPKGLVPQYALLERKALEERRAAAEKKSQEWEAERAAEAQRWAAVTEAFWEKQAEKQRRAEEAEAARVQAIEAARAKAEAQREWEAGAPARAAHARKAAVAAQSEARAARMAARAGKRG</sequence>
<evidence type="ECO:0000256" key="2">
    <source>
        <dbReference type="SAM" id="MobiDB-lite"/>
    </source>
</evidence>
<gene>
    <name evidence="3" type="ORF">COHA_008314</name>
</gene>
<feature type="region of interest" description="Disordered" evidence="2">
    <location>
        <begin position="1"/>
        <end position="24"/>
    </location>
</feature>
<evidence type="ECO:0000313" key="3">
    <source>
        <dbReference type="EMBL" id="KAI7837826.1"/>
    </source>
</evidence>
<name>A0AAD5DKF3_9CHLO</name>
<organism evidence="3 4">
    <name type="scientific">Chlorella ohadii</name>
    <dbReference type="NCBI Taxonomy" id="2649997"/>
    <lineage>
        <taxon>Eukaryota</taxon>
        <taxon>Viridiplantae</taxon>
        <taxon>Chlorophyta</taxon>
        <taxon>core chlorophytes</taxon>
        <taxon>Trebouxiophyceae</taxon>
        <taxon>Chlorellales</taxon>
        <taxon>Chlorellaceae</taxon>
        <taxon>Chlorella clade</taxon>
        <taxon>Chlorella</taxon>
    </lineage>
</organism>